<dbReference type="Proteomes" id="UP000828390">
    <property type="component" value="Unassembled WGS sequence"/>
</dbReference>
<dbReference type="EMBL" id="JAIWYP010000005">
    <property type="protein sequence ID" value="KAH3826386.1"/>
    <property type="molecule type" value="Genomic_DNA"/>
</dbReference>
<evidence type="ECO:0000313" key="4">
    <source>
        <dbReference type="Proteomes" id="UP000828390"/>
    </source>
</evidence>
<sequence length="144" mass="16846">MESIESLKGISQEIEVFQNLEKPSWPFQPTECNICGSHGYNSFHSYQRHWSAKHEPTFTLFFCSSCNKKYGRKTDLVGHQRKIHHLLTTPIQRELDNKQFVDPKGTPPYRLDHRARLSQTRVSEAEENSVSLTTERADCRDEFF</sequence>
<keyword evidence="1" id="KW-0479">Metal-binding</keyword>
<evidence type="ECO:0000259" key="2">
    <source>
        <dbReference type="PROSITE" id="PS50157"/>
    </source>
</evidence>
<reference evidence="3" key="2">
    <citation type="submission" date="2020-11" db="EMBL/GenBank/DDBJ databases">
        <authorList>
            <person name="McCartney M.A."/>
            <person name="Auch B."/>
            <person name="Kono T."/>
            <person name="Mallez S."/>
            <person name="Becker A."/>
            <person name="Gohl D.M."/>
            <person name="Silverstein K.A.T."/>
            <person name="Koren S."/>
            <person name="Bechman K.B."/>
            <person name="Herman A."/>
            <person name="Abrahante J.E."/>
            <person name="Garbe J."/>
        </authorList>
    </citation>
    <scope>NUCLEOTIDE SEQUENCE</scope>
    <source>
        <strain evidence="3">Duluth1</strain>
        <tissue evidence="3">Whole animal</tissue>
    </source>
</reference>
<dbReference type="AlphaFoldDB" id="A0A9D4JW98"/>
<gene>
    <name evidence="3" type="ORF">DPMN_128290</name>
</gene>
<keyword evidence="4" id="KW-1185">Reference proteome</keyword>
<keyword evidence="1" id="KW-0863">Zinc-finger</keyword>
<reference evidence="3" key="1">
    <citation type="journal article" date="2019" name="bioRxiv">
        <title>The Genome of the Zebra Mussel, Dreissena polymorpha: A Resource for Invasive Species Research.</title>
        <authorList>
            <person name="McCartney M.A."/>
            <person name="Auch B."/>
            <person name="Kono T."/>
            <person name="Mallez S."/>
            <person name="Zhang Y."/>
            <person name="Obille A."/>
            <person name="Becker A."/>
            <person name="Abrahante J.E."/>
            <person name="Garbe J."/>
            <person name="Badalamenti J.P."/>
            <person name="Herman A."/>
            <person name="Mangelson H."/>
            <person name="Liachko I."/>
            <person name="Sullivan S."/>
            <person name="Sone E.D."/>
            <person name="Koren S."/>
            <person name="Silverstein K.A.T."/>
            <person name="Beckman K.B."/>
            <person name="Gohl D.M."/>
        </authorList>
    </citation>
    <scope>NUCLEOTIDE SEQUENCE</scope>
    <source>
        <strain evidence="3">Duluth1</strain>
        <tissue evidence="3">Whole animal</tissue>
    </source>
</reference>
<dbReference type="InterPro" id="IPR013087">
    <property type="entry name" value="Znf_C2H2_type"/>
</dbReference>
<dbReference type="SMART" id="SM00355">
    <property type="entry name" value="ZnF_C2H2"/>
    <property type="match status" value="2"/>
</dbReference>
<organism evidence="3 4">
    <name type="scientific">Dreissena polymorpha</name>
    <name type="common">Zebra mussel</name>
    <name type="synonym">Mytilus polymorpha</name>
    <dbReference type="NCBI Taxonomy" id="45954"/>
    <lineage>
        <taxon>Eukaryota</taxon>
        <taxon>Metazoa</taxon>
        <taxon>Spiralia</taxon>
        <taxon>Lophotrochozoa</taxon>
        <taxon>Mollusca</taxon>
        <taxon>Bivalvia</taxon>
        <taxon>Autobranchia</taxon>
        <taxon>Heteroconchia</taxon>
        <taxon>Euheterodonta</taxon>
        <taxon>Imparidentia</taxon>
        <taxon>Neoheterodontei</taxon>
        <taxon>Myida</taxon>
        <taxon>Dreissenoidea</taxon>
        <taxon>Dreissenidae</taxon>
        <taxon>Dreissena</taxon>
    </lineage>
</organism>
<name>A0A9D4JW98_DREPO</name>
<dbReference type="PROSITE" id="PS00028">
    <property type="entry name" value="ZINC_FINGER_C2H2_1"/>
    <property type="match status" value="1"/>
</dbReference>
<dbReference type="GO" id="GO:0008270">
    <property type="term" value="F:zinc ion binding"/>
    <property type="evidence" value="ECO:0007669"/>
    <property type="project" value="UniProtKB-KW"/>
</dbReference>
<dbReference type="Gene3D" id="3.30.160.60">
    <property type="entry name" value="Classic Zinc Finger"/>
    <property type="match status" value="1"/>
</dbReference>
<feature type="domain" description="C2H2-type" evidence="2">
    <location>
        <begin position="61"/>
        <end position="90"/>
    </location>
</feature>
<evidence type="ECO:0000313" key="3">
    <source>
        <dbReference type="EMBL" id="KAH3826386.1"/>
    </source>
</evidence>
<accession>A0A9D4JW98</accession>
<comment type="caution">
    <text evidence="3">The sequence shown here is derived from an EMBL/GenBank/DDBJ whole genome shotgun (WGS) entry which is preliminary data.</text>
</comment>
<proteinExistence type="predicted"/>
<evidence type="ECO:0000256" key="1">
    <source>
        <dbReference type="PROSITE-ProRule" id="PRU00042"/>
    </source>
</evidence>
<keyword evidence="1" id="KW-0862">Zinc</keyword>
<protein>
    <recommendedName>
        <fullName evidence="2">C2H2-type domain-containing protein</fullName>
    </recommendedName>
</protein>
<dbReference type="PROSITE" id="PS50157">
    <property type="entry name" value="ZINC_FINGER_C2H2_2"/>
    <property type="match status" value="1"/>
</dbReference>